<organism evidence="2 3">
    <name type="scientific">Priestia endophytica DSM 13796</name>
    <dbReference type="NCBI Taxonomy" id="1121089"/>
    <lineage>
        <taxon>Bacteria</taxon>
        <taxon>Bacillati</taxon>
        <taxon>Bacillota</taxon>
        <taxon>Bacilli</taxon>
        <taxon>Bacillales</taxon>
        <taxon>Bacillaceae</taxon>
        <taxon>Priestia</taxon>
    </lineage>
</organism>
<evidence type="ECO:0000313" key="2">
    <source>
        <dbReference type="EMBL" id="SFQ53831.1"/>
    </source>
</evidence>
<dbReference type="RefSeq" id="WP_061804406.1">
    <property type="nucleotide sequence ID" value="NZ_FOXX01000004.1"/>
</dbReference>
<evidence type="ECO:0000313" key="3">
    <source>
        <dbReference type="Proteomes" id="UP000182762"/>
    </source>
</evidence>
<comment type="caution">
    <text evidence="2">The sequence shown here is derived from an EMBL/GenBank/DDBJ whole genome shotgun (WGS) entry which is preliminary data.</text>
</comment>
<dbReference type="EMBL" id="FOXX01000004">
    <property type="protein sequence ID" value="SFQ53831.1"/>
    <property type="molecule type" value="Genomic_DNA"/>
</dbReference>
<dbReference type="PANTHER" id="PTHR43422">
    <property type="entry name" value="THIAMINE THIAZOLE SYNTHASE"/>
    <property type="match status" value="1"/>
</dbReference>
<dbReference type="PANTHER" id="PTHR43422:SF3">
    <property type="entry name" value="THIAMINE THIAZOLE SYNTHASE"/>
    <property type="match status" value="1"/>
</dbReference>
<dbReference type="Pfam" id="PF01494">
    <property type="entry name" value="FAD_binding_3"/>
    <property type="match status" value="1"/>
</dbReference>
<dbReference type="Proteomes" id="UP000182762">
    <property type="component" value="Unassembled WGS sequence"/>
</dbReference>
<gene>
    <name evidence="2" type="ORF">SAMN02745910_01876</name>
</gene>
<dbReference type="Gene3D" id="3.30.9.100">
    <property type="match status" value="1"/>
</dbReference>
<keyword evidence="3" id="KW-1185">Reference proteome</keyword>
<dbReference type="InterPro" id="IPR036188">
    <property type="entry name" value="FAD/NAD-bd_sf"/>
</dbReference>
<dbReference type="InterPro" id="IPR002938">
    <property type="entry name" value="FAD-bd"/>
</dbReference>
<dbReference type="Gene3D" id="3.50.50.60">
    <property type="entry name" value="FAD/NAD(P)-binding domain"/>
    <property type="match status" value="1"/>
</dbReference>
<reference evidence="2 3" key="1">
    <citation type="submission" date="2016-10" db="EMBL/GenBank/DDBJ databases">
        <authorList>
            <person name="Varghese N."/>
            <person name="Submissions S."/>
        </authorList>
    </citation>
    <scope>NUCLEOTIDE SEQUENCE [LARGE SCALE GENOMIC DNA]</scope>
    <source>
        <strain evidence="2 3">DSM 13796</strain>
    </source>
</reference>
<dbReference type="GeneID" id="93710560"/>
<protein>
    <submittedName>
        <fullName evidence="2">Dehydrogenase (Flavoprotein)</fullName>
    </submittedName>
</protein>
<dbReference type="SUPFAM" id="SSF51905">
    <property type="entry name" value="FAD/NAD(P)-binding domain"/>
    <property type="match status" value="1"/>
</dbReference>
<proteinExistence type="predicted"/>
<accession>A0A1I5ZBH1</accession>
<sequence>MNTPLTSHQPKEEKAIVIGGGIAGLLTARVLSDHYEEVIIIERDELPQEPSTRSGTPQAFHPHRILPRGSMIMERFFPGYIDDLLVQGAPSTQNEKMSLFTSYGSLQMVPPEKNASSSRALLEWTFRQRVQQISNVRFLSKQEVTGLQTSADQSQVTGVHIKERSEQKQERTVTADLVVDTSGRSSKLIKWLEAMGLEVPQPERLKVSLGYSTRYYRIPRHVKEKWGGVVSEAQPDKGIGTGMLGYIEDNMAQTLLFSAGGAHYPSTNPEEYEKELQALATPMISEIVKELEPMGVPRGYRTPESVRQHFEQMEDWPAGLLVVGDAFCNFDPIHGQGMTVAAIEAEMLDICLHEKRHTSQSHFERHVLQRMQEAIEPAWWLSSVADLRWKGVEHVGAEPLKGVSFAQKYFNLYVKQAVKLANEENNPSMFQQYFMMNALVLSPRDIINAHTLNMLLTGNGSLEEKQLLAELGNVDEQQIQERLDELIPSFSLAVDEKALHSFPSIPLSNTKA</sequence>
<name>A0A1I5ZBH1_9BACI</name>
<evidence type="ECO:0000259" key="1">
    <source>
        <dbReference type="Pfam" id="PF01494"/>
    </source>
</evidence>
<feature type="domain" description="FAD-binding" evidence="1">
    <location>
        <begin position="14"/>
        <end position="347"/>
    </location>
</feature>